<dbReference type="GO" id="GO:0016973">
    <property type="term" value="P:poly(A)+ mRNA export from nucleus"/>
    <property type="evidence" value="ECO:0007669"/>
    <property type="project" value="TreeGrafter"/>
</dbReference>
<evidence type="ECO:0000256" key="2">
    <source>
        <dbReference type="ARBA" id="ARBA00022448"/>
    </source>
</evidence>
<sequence>MRSSQHNSIPNRPSTGTPAPWTSRLSVLARTPVKRNEQGGEPDPIQPSFPKLFEMNKPTAYRHKLLLSPTASRKCTVLDLPSNVLGSRDTDESSYCADKWFLCVVNWDGTSRSRSNAVQQGVSAGFFMCNPKTRAVIYWPDISSKSALVTSLASSDEVEVTFPHSDVKTTPSKHRQHIKIGGSATVSSSFNSLIALVTPKNRLICVALACCANGELWQFQCSPSDIQRKKVHGKILGSDRDSSMCLIFGLMKLLELIVSWVSRRIWLVKNIWPLDMQMDDHGKVITVLVATFCKDRVSISSYIQYSLLTLQYKLNVSSSESLERVLEKKSPIQVIIPKARAEEEDF</sequence>
<keyword evidence="2" id="KW-0813">Transport</keyword>
<name>A0AAN8UPE7_9MAGN</name>
<dbReference type="PANTHER" id="PTHR13405">
    <property type="entry name" value="NUCLEAR PORE COMPLEX PROTEIN NUP133"/>
    <property type="match status" value="1"/>
</dbReference>
<comment type="subcellular location">
    <subcellularLocation>
        <location evidence="1">Nucleus</location>
    </subcellularLocation>
</comment>
<feature type="region of interest" description="Disordered" evidence="4">
    <location>
        <begin position="1"/>
        <end position="50"/>
    </location>
</feature>
<dbReference type="EMBL" id="JBAMMX010000021">
    <property type="protein sequence ID" value="KAK6919235.1"/>
    <property type="molecule type" value="Genomic_DNA"/>
</dbReference>
<accession>A0AAN8UPE7</accession>
<dbReference type="Pfam" id="PF08801">
    <property type="entry name" value="Nucleoporin_N"/>
    <property type="match status" value="1"/>
</dbReference>
<protein>
    <submittedName>
        <fullName evidence="6">Nucleoporin, Nup133/Nup155-like, N-terminal</fullName>
    </submittedName>
</protein>
<feature type="compositionally biased region" description="Polar residues" evidence="4">
    <location>
        <begin position="1"/>
        <end position="17"/>
    </location>
</feature>
<evidence type="ECO:0000256" key="1">
    <source>
        <dbReference type="ARBA" id="ARBA00004123"/>
    </source>
</evidence>
<evidence type="ECO:0000313" key="6">
    <source>
        <dbReference type="EMBL" id="KAK6919235.1"/>
    </source>
</evidence>
<comment type="caution">
    <text evidence="6">The sequence shown here is derived from an EMBL/GenBank/DDBJ whole genome shotgun (WGS) entry which is preliminary data.</text>
</comment>
<dbReference type="PANTHER" id="PTHR13405:SF11">
    <property type="entry name" value="NUCLEAR PORE COMPLEX PROTEIN NUP133"/>
    <property type="match status" value="1"/>
</dbReference>
<keyword evidence="3" id="KW-0539">Nucleus</keyword>
<proteinExistence type="predicted"/>
<reference evidence="6 7" key="1">
    <citation type="submission" date="2023-12" db="EMBL/GenBank/DDBJ databases">
        <title>A high-quality genome assembly for Dillenia turbinata (Dilleniales).</title>
        <authorList>
            <person name="Chanderbali A."/>
        </authorList>
    </citation>
    <scope>NUCLEOTIDE SEQUENCE [LARGE SCALE GENOMIC DNA]</scope>
    <source>
        <strain evidence="6">LSX21</strain>
        <tissue evidence="6">Leaf</tissue>
    </source>
</reference>
<dbReference type="GO" id="GO:0017056">
    <property type="term" value="F:structural constituent of nuclear pore"/>
    <property type="evidence" value="ECO:0007669"/>
    <property type="project" value="InterPro"/>
</dbReference>
<evidence type="ECO:0000313" key="7">
    <source>
        <dbReference type="Proteomes" id="UP001370490"/>
    </source>
</evidence>
<evidence type="ECO:0000256" key="4">
    <source>
        <dbReference type="SAM" id="MobiDB-lite"/>
    </source>
</evidence>
<dbReference type="Proteomes" id="UP001370490">
    <property type="component" value="Unassembled WGS sequence"/>
</dbReference>
<evidence type="ECO:0000256" key="3">
    <source>
        <dbReference type="ARBA" id="ARBA00023242"/>
    </source>
</evidence>
<dbReference type="SUPFAM" id="SSF117289">
    <property type="entry name" value="Nucleoporin domain"/>
    <property type="match status" value="1"/>
</dbReference>
<dbReference type="InterPro" id="IPR014908">
    <property type="entry name" value="Nucleoporin_Nup133/Nup155_N"/>
</dbReference>
<feature type="domain" description="Nucleoporin Nup133/Nup155-like N-terminal" evidence="5">
    <location>
        <begin position="91"/>
        <end position="246"/>
    </location>
</feature>
<keyword evidence="7" id="KW-1185">Reference proteome</keyword>
<dbReference type="GO" id="GO:0031080">
    <property type="term" value="C:nuclear pore outer ring"/>
    <property type="evidence" value="ECO:0007669"/>
    <property type="project" value="TreeGrafter"/>
</dbReference>
<evidence type="ECO:0000259" key="5">
    <source>
        <dbReference type="Pfam" id="PF08801"/>
    </source>
</evidence>
<dbReference type="GO" id="GO:0006606">
    <property type="term" value="P:protein import into nucleus"/>
    <property type="evidence" value="ECO:0007669"/>
    <property type="project" value="TreeGrafter"/>
</dbReference>
<gene>
    <name evidence="6" type="ORF">RJ641_015139</name>
</gene>
<dbReference type="AlphaFoldDB" id="A0AAN8UPE7"/>
<dbReference type="InterPro" id="IPR037624">
    <property type="entry name" value="Nup133-like"/>
</dbReference>
<organism evidence="6 7">
    <name type="scientific">Dillenia turbinata</name>
    <dbReference type="NCBI Taxonomy" id="194707"/>
    <lineage>
        <taxon>Eukaryota</taxon>
        <taxon>Viridiplantae</taxon>
        <taxon>Streptophyta</taxon>
        <taxon>Embryophyta</taxon>
        <taxon>Tracheophyta</taxon>
        <taxon>Spermatophyta</taxon>
        <taxon>Magnoliopsida</taxon>
        <taxon>eudicotyledons</taxon>
        <taxon>Gunneridae</taxon>
        <taxon>Pentapetalae</taxon>
        <taxon>Dilleniales</taxon>
        <taxon>Dilleniaceae</taxon>
        <taxon>Dillenia</taxon>
    </lineage>
</organism>
<dbReference type="GO" id="GO:0000972">
    <property type="term" value="P:transcription-dependent tethering of RNA polymerase II gene DNA at nuclear periphery"/>
    <property type="evidence" value="ECO:0007669"/>
    <property type="project" value="TreeGrafter"/>
</dbReference>